<dbReference type="GeneID" id="62165995"/>
<protein>
    <recommendedName>
        <fullName evidence="4">Ketoreductase domain-containing protein</fullName>
    </recommendedName>
</protein>
<dbReference type="GO" id="GO:0016491">
    <property type="term" value="F:oxidoreductase activity"/>
    <property type="evidence" value="ECO:0007669"/>
    <property type="project" value="UniProtKB-KW"/>
</dbReference>
<dbReference type="InterPro" id="IPR057326">
    <property type="entry name" value="KR_dom"/>
</dbReference>
<dbReference type="RefSeq" id="XP_038741841.1">
    <property type="nucleotide sequence ID" value="XM_038892921.1"/>
</dbReference>
<evidence type="ECO:0000256" key="1">
    <source>
        <dbReference type="ARBA" id="ARBA00006484"/>
    </source>
</evidence>
<dbReference type="OrthoDB" id="1933717at2759"/>
<accession>A0A9P6I5I6</accession>
<evidence type="ECO:0000313" key="5">
    <source>
        <dbReference type="EMBL" id="KAF9872380.1"/>
    </source>
</evidence>
<dbReference type="Proteomes" id="UP000781932">
    <property type="component" value="Unassembled WGS sequence"/>
</dbReference>
<dbReference type="InterPro" id="IPR002347">
    <property type="entry name" value="SDR_fam"/>
</dbReference>
<keyword evidence="2" id="KW-0521">NADP</keyword>
<feature type="domain" description="Ketoreductase" evidence="4">
    <location>
        <begin position="5"/>
        <end position="189"/>
    </location>
</feature>
<evidence type="ECO:0000259" key="4">
    <source>
        <dbReference type="SMART" id="SM00822"/>
    </source>
</evidence>
<keyword evidence="3" id="KW-0560">Oxidoreductase</keyword>
<evidence type="ECO:0000256" key="2">
    <source>
        <dbReference type="ARBA" id="ARBA00022857"/>
    </source>
</evidence>
<dbReference type="PANTHER" id="PTHR43963">
    <property type="entry name" value="CARBONYL REDUCTASE 1-RELATED"/>
    <property type="match status" value="1"/>
</dbReference>
<name>A0A9P6I5I6_9PEZI</name>
<proteinExistence type="inferred from homology"/>
<reference evidence="5" key="2">
    <citation type="submission" date="2020-11" db="EMBL/GenBank/DDBJ databases">
        <title>Whole genome sequencing of Colletotrichum sp.</title>
        <authorList>
            <person name="Li H."/>
        </authorList>
    </citation>
    <scope>NUCLEOTIDE SEQUENCE</scope>
    <source>
        <strain evidence="5">CkLH20</strain>
    </source>
</reference>
<dbReference type="EMBL" id="JAATWM020000038">
    <property type="protein sequence ID" value="KAF9872380.1"/>
    <property type="molecule type" value="Genomic_DNA"/>
</dbReference>
<comment type="similarity">
    <text evidence="1">Belongs to the short-chain dehydrogenases/reductases (SDR) family.</text>
</comment>
<dbReference type="Gene3D" id="3.40.50.720">
    <property type="entry name" value="NAD(P)-binding Rossmann-like Domain"/>
    <property type="match status" value="1"/>
</dbReference>
<evidence type="ECO:0000256" key="3">
    <source>
        <dbReference type="ARBA" id="ARBA00023002"/>
    </source>
</evidence>
<evidence type="ECO:0000313" key="6">
    <source>
        <dbReference type="Proteomes" id="UP000781932"/>
    </source>
</evidence>
<comment type="caution">
    <text evidence="5">The sequence shown here is derived from an EMBL/GenBank/DDBJ whole genome shotgun (WGS) entry which is preliminary data.</text>
</comment>
<dbReference type="AlphaFoldDB" id="A0A9P6I5I6"/>
<sequence>MSNVPIALVTGANAGLGRAIAEILATQHSYHVIIGSRDIQKGQETETSLRAKGLSVSTVQLDLISDDSIHAAVSEITKQNGRLDVLVNNAAVHLEIGPSDLSLRDRFRSTFETNVFGTAVLTEACVPLLRQAESPRVVFVGSASGSMTRSLDKEFSFYGAEFAAYKASKAAMNNLSMRYVVKLEDVGGMVNVVCPGLVKTKMVNFTSSGVEPEVAALKVVEMATLEKGGPTGTFVDANGEVPW</sequence>
<dbReference type="SUPFAM" id="SSF51735">
    <property type="entry name" value="NAD(P)-binding Rossmann-fold domains"/>
    <property type="match status" value="1"/>
</dbReference>
<gene>
    <name evidence="5" type="ORF">CkaCkLH20_10207</name>
</gene>
<reference evidence="5" key="1">
    <citation type="submission" date="2020-03" db="EMBL/GenBank/DDBJ databases">
        <authorList>
            <person name="He L."/>
        </authorList>
    </citation>
    <scope>NUCLEOTIDE SEQUENCE</scope>
    <source>
        <strain evidence="5">CkLH20</strain>
    </source>
</reference>
<dbReference type="InterPro" id="IPR036291">
    <property type="entry name" value="NAD(P)-bd_dom_sf"/>
</dbReference>
<dbReference type="Pfam" id="PF00106">
    <property type="entry name" value="adh_short"/>
    <property type="match status" value="1"/>
</dbReference>
<organism evidence="5 6">
    <name type="scientific">Colletotrichum karsti</name>
    <dbReference type="NCBI Taxonomy" id="1095194"/>
    <lineage>
        <taxon>Eukaryota</taxon>
        <taxon>Fungi</taxon>
        <taxon>Dikarya</taxon>
        <taxon>Ascomycota</taxon>
        <taxon>Pezizomycotina</taxon>
        <taxon>Sordariomycetes</taxon>
        <taxon>Hypocreomycetidae</taxon>
        <taxon>Glomerellales</taxon>
        <taxon>Glomerellaceae</taxon>
        <taxon>Colletotrichum</taxon>
        <taxon>Colletotrichum boninense species complex</taxon>
    </lineage>
</organism>
<dbReference type="SMART" id="SM00822">
    <property type="entry name" value="PKS_KR"/>
    <property type="match status" value="1"/>
</dbReference>
<dbReference type="PRINTS" id="PR00081">
    <property type="entry name" value="GDHRDH"/>
</dbReference>
<dbReference type="PANTHER" id="PTHR43963:SF6">
    <property type="entry name" value="CHAIN DEHYDROGENASE FAMILY PROTEIN, PUTATIVE (AFU_ORTHOLOGUE AFUA_3G15350)-RELATED"/>
    <property type="match status" value="1"/>
</dbReference>
<keyword evidence="6" id="KW-1185">Reference proteome</keyword>